<organism evidence="7 8">
    <name type="scientific">Schumannella luteola</name>
    <dbReference type="NCBI Taxonomy" id="472059"/>
    <lineage>
        <taxon>Bacteria</taxon>
        <taxon>Bacillati</taxon>
        <taxon>Actinomycetota</taxon>
        <taxon>Actinomycetes</taxon>
        <taxon>Micrococcales</taxon>
        <taxon>Microbacteriaceae</taxon>
        <taxon>Schumannella</taxon>
    </lineage>
</organism>
<sequence>MTRASQTVVVVNPSGLHARPATELSRLAGSLESSVQIAARGRSVNGASVLGVMSLGIGRGDEIEVTCDGPTADIDLDTLITAVESGLGESLS</sequence>
<dbReference type="Pfam" id="PF00381">
    <property type="entry name" value="PTS-HPr"/>
    <property type="match status" value="1"/>
</dbReference>
<dbReference type="Gene3D" id="3.30.1340.10">
    <property type="entry name" value="HPr-like"/>
    <property type="match status" value="1"/>
</dbReference>
<evidence type="ECO:0000313" key="7">
    <source>
        <dbReference type="EMBL" id="NYG98393.1"/>
    </source>
</evidence>
<evidence type="ECO:0000313" key="8">
    <source>
        <dbReference type="Proteomes" id="UP000553888"/>
    </source>
</evidence>
<dbReference type="InterPro" id="IPR050399">
    <property type="entry name" value="HPr"/>
</dbReference>
<accession>A0A852Y7R0</accession>
<gene>
    <name evidence="7" type="ORF">BJ979_001019</name>
</gene>
<dbReference type="RefSeq" id="WP_179565801.1">
    <property type="nucleotide sequence ID" value="NZ_JACBZY010000001.1"/>
</dbReference>
<dbReference type="PRINTS" id="PR00107">
    <property type="entry name" value="PHOSPHOCPHPR"/>
</dbReference>
<evidence type="ECO:0000256" key="3">
    <source>
        <dbReference type="ARBA" id="ARBA00020422"/>
    </source>
</evidence>
<comment type="caution">
    <text evidence="7">The sequence shown here is derived from an EMBL/GenBank/DDBJ whole genome shotgun (WGS) entry which is preliminary data.</text>
</comment>
<evidence type="ECO:0000256" key="2">
    <source>
        <dbReference type="ARBA" id="ARBA00004496"/>
    </source>
</evidence>
<dbReference type="GO" id="GO:0009401">
    <property type="term" value="P:phosphoenolpyruvate-dependent sugar phosphotransferase system"/>
    <property type="evidence" value="ECO:0007669"/>
    <property type="project" value="UniProtKB-KW"/>
</dbReference>
<dbReference type="PROSITE" id="PS00369">
    <property type="entry name" value="PTS_HPR_HIS"/>
    <property type="match status" value="1"/>
</dbReference>
<dbReference type="GO" id="GO:0016740">
    <property type="term" value="F:transferase activity"/>
    <property type="evidence" value="ECO:0007669"/>
    <property type="project" value="UniProtKB-KW"/>
</dbReference>
<keyword evidence="8" id="KW-1185">Reference proteome</keyword>
<evidence type="ECO:0000256" key="1">
    <source>
        <dbReference type="ARBA" id="ARBA00003681"/>
    </source>
</evidence>
<dbReference type="NCBIfam" id="TIGR01003">
    <property type="entry name" value="PTS_HPr_family"/>
    <property type="match status" value="1"/>
</dbReference>
<dbReference type="PROSITE" id="PS51350">
    <property type="entry name" value="PTS_HPR_DOM"/>
    <property type="match status" value="1"/>
</dbReference>
<keyword evidence="7" id="KW-0808">Transferase</keyword>
<dbReference type="Proteomes" id="UP000553888">
    <property type="component" value="Unassembled WGS sequence"/>
</dbReference>
<reference evidence="7 8" key="1">
    <citation type="submission" date="2020-07" db="EMBL/GenBank/DDBJ databases">
        <title>Sequencing the genomes of 1000 actinobacteria strains.</title>
        <authorList>
            <person name="Klenk H.-P."/>
        </authorList>
    </citation>
    <scope>NUCLEOTIDE SEQUENCE [LARGE SCALE GENOMIC DNA]</scope>
    <source>
        <strain evidence="7 8">DSM 23141</strain>
    </source>
</reference>
<dbReference type="InterPro" id="IPR035895">
    <property type="entry name" value="HPr-like_sf"/>
</dbReference>
<dbReference type="InterPro" id="IPR000032">
    <property type="entry name" value="HPr-like"/>
</dbReference>
<dbReference type="PANTHER" id="PTHR33705:SF2">
    <property type="entry name" value="PHOSPHOCARRIER PROTEIN NPR"/>
    <property type="match status" value="1"/>
</dbReference>
<comment type="subcellular location">
    <subcellularLocation>
        <location evidence="2">Cytoplasm</location>
    </subcellularLocation>
</comment>
<dbReference type="InterPro" id="IPR001020">
    <property type="entry name" value="PTS_HPr_His_P_site"/>
</dbReference>
<evidence type="ECO:0000259" key="6">
    <source>
        <dbReference type="PROSITE" id="PS51350"/>
    </source>
</evidence>
<keyword evidence="5" id="KW-0598">Phosphotransferase system</keyword>
<dbReference type="CDD" id="cd00367">
    <property type="entry name" value="PTS-HPr_like"/>
    <property type="match status" value="1"/>
</dbReference>
<comment type="function">
    <text evidence="1">General (non sugar-specific) component of the phosphoenolpyruvate-dependent sugar phosphotransferase system (sugar PTS). This major carbohydrate active-transport system catalyzes the phosphorylation of incoming sugar substrates concomitantly with their translocation across the cell membrane. The phosphoryl group from phosphoenolpyruvate (PEP) is transferred to the phosphoryl carrier protein HPr by enzyme I. Phospho-HPr then transfers it to the PTS EIIA domain.</text>
</comment>
<feature type="domain" description="HPr" evidence="6">
    <location>
        <begin position="3"/>
        <end position="90"/>
    </location>
</feature>
<dbReference type="AlphaFoldDB" id="A0A852Y7R0"/>
<dbReference type="PANTHER" id="PTHR33705">
    <property type="entry name" value="PHOSPHOCARRIER PROTEIN HPR"/>
    <property type="match status" value="1"/>
</dbReference>
<evidence type="ECO:0000256" key="4">
    <source>
        <dbReference type="ARBA" id="ARBA00022490"/>
    </source>
</evidence>
<dbReference type="EMBL" id="JACBZY010000001">
    <property type="protein sequence ID" value="NYG98393.1"/>
    <property type="molecule type" value="Genomic_DNA"/>
</dbReference>
<dbReference type="SUPFAM" id="SSF55594">
    <property type="entry name" value="HPr-like"/>
    <property type="match status" value="1"/>
</dbReference>
<name>A0A852Y7R0_9MICO</name>
<evidence type="ECO:0000256" key="5">
    <source>
        <dbReference type="ARBA" id="ARBA00022683"/>
    </source>
</evidence>
<keyword evidence="4" id="KW-0963">Cytoplasm</keyword>
<proteinExistence type="predicted"/>
<dbReference type="GO" id="GO:0005737">
    <property type="term" value="C:cytoplasm"/>
    <property type="evidence" value="ECO:0007669"/>
    <property type="project" value="UniProtKB-SubCell"/>
</dbReference>
<protein>
    <recommendedName>
        <fullName evidence="3">Phosphocarrier protein HPr</fullName>
    </recommendedName>
</protein>